<dbReference type="InterPro" id="IPR016181">
    <property type="entry name" value="Acyl_CoA_acyltransferase"/>
</dbReference>
<evidence type="ECO:0000313" key="2">
    <source>
        <dbReference type="EMBL" id="WEW57466.1"/>
    </source>
</evidence>
<dbReference type="EMBL" id="CP120628">
    <property type="protein sequence ID" value="WEW57466.1"/>
    <property type="molecule type" value="Genomic_DNA"/>
</dbReference>
<dbReference type="Gene3D" id="3.40.630.30">
    <property type="match status" value="1"/>
</dbReference>
<organism evidence="2 3">
    <name type="scientific">Emydomyces testavorans</name>
    <dbReference type="NCBI Taxonomy" id="2070801"/>
    <lineage>
        <taxon>Eukaryota</taxon>
        <taxon>Fungi</taxon>
        <taxon>Dikarya</taxon>
        <taxon>Ascomycota</taxon>
        <taxon>Pezizomycotina</taxon>
        <taxon>Eurotiomycetes</taxon>
        <taxon>Eurotiomycetidae</taxon>
        <taxon>Onygenales</taxon>
        <taxon>Nannizziopsiaceae</taxon>
        <taxon>Emydomyces</taxon>
    </lineage>
</organism>
<reference evidence="2" key="1">
    <citation type="submission" date="2023-03" db="EMBL/GenBank/DDBJ databases">
        <title>Emydomyces testavorans Genome Sequence.</title>
        <authorList>
            <person name="Hoyer L."/>
        </authorList>
    </citation>
    <scope>NUCLEOTIDE SEQUENCE</scope>
    <source>
        <strain evidence="2">16-2883</strain>
    </source>
</reference>
<keyword evidence="3" id="KW-1185">Reference proteome</keyword>
<name>A0AAF0DF70_9EURO</name>
<dbReference type="AlphaFoldDB" id="A0AAF0DF70"/>
<dbReference type="InterPro" id="IPR000182">
    <property type="entry name" value="GNAT_dom"/>
</dbReference>
<dbReference type="GO" id="GO:0016747">
    <property type="term" value="F:acyltransferase activity, transferring groups other than amino-acyl groups"/>
    <property type="evidence" value="ECO:0007669"/>
    <property type="project" value="InterPro"/>
</dbReference>
<sequence>MTLTLSRAKESDAPRIADIHMAAFGNNAMLLAQFPTPAVREGLWKSLVDKVIAEMRDSKWAILVVLNQKGEVISFAKWCLPVLESENYEEPPWRWPQGTKMAILDEWTEKVEAASEKILGTTPCYRLSFIGTDPLHQGQGAGALLVKWGLDRCEKENVPAILEGTTNANPFYERFGFKSEERILMQLDGVGQDGASMLYEETCFVFRPNAVG</sequence>
<dbReference type="Pfam" id="PF13673">
    <property type="entry name" value="Acetyltransf_10"/>
    <property type="match status" value="1"/>
</dbReference>
<accession>A0AAF0DF70</accession>
<dbReference type="Proteomes" id="UP001219355">
    <property type="component" value="Chromosome 2"/>
</dbReference>
<proteinExistence type="predicted"/>
<dbReference type="InterPro" id="IPR052523">
    <property type="entry name" value="Trichothecene_AcTrans"/>
</dbReference>
<dbReference type="SUPFAM" id="SSF55729">
    <property type="entry name" value="Acyl-CoA N-acyltransferases (Nat)"/>
    <property type="match status" value="1"/>
</dbReference>
<evidence type="ECO:0000313" key="3">
    <source>
        <dbReference type="Proteomes" id="UP001219355"/>
    </source>
</evidence>
<feature type="domain" description="N-acetyltransferase" evidence="1">
    <location>
        <begin position="50"/>
        <end position="202"/>
    </location>
</feature>
<protein>
    <recommendedName>
        <fullName evidence="1">N-acetyltransferase domain-containing protein</fullName>
    </recommendedName>
</protein>
<dbReference type="PANTHER" id="PTHR42791:SF2">
    <property type="entry name" value="N-ACETYLTRANSFERASE DOMAIN-CONTAINING PROTEIN"/>
    <property type="match status" value="1"/>
</dbReference>
<dbReference type="PROSITE" id="PS51186">
    <property type="entry name" value="GNAT"/>
    <property type="match status" value="1"/>
</dbReference>
<gene>
    <name evidence="2" type="ORF">PRK78_002933</name>
</gene>
<dbReference type="PANTHER" id="PTHR42791">
    <property type="entry name" value="GNAT FAMILY ACETYLTRANSFERASE"/>
    <property type="match status" value="1"/>
</dbReference>
<evidence type="ECO:0000259" key="1">
    <source>
        <dbReference type="PROSITE" id="PS51186"/>
    </source>
</evidence>